<comment type="caution">
    <text evidence="1">The sequence shown here is derived from an EMBL/GenBank/DDBJ whole genome shotgun (WGS) entry which is preliminary data.</text>
</comment>
<organism evidence="1 2">
    <name type="scientific">Acinetobacter beijerinckii CIP 110307</name>
    <dbReference type="NCBI Taxonomy" id="1217648"/>
    <lineage>
        <taxon>Bacteria</taxon>
        <taxon>Pseudomonadati</taxon>
        <taxon>Pseudomonadota</taxon>
        <taxon>Gammaproteobacteria</taxon>
        <taxon>Moraxellales</taxon>
        <taxon>Moraxellaceae</taxon>
        <taxon>Acinetobacter</taxon>
    </lineage>
</organism>
<proteinExistence type="predicted"/>
<accession>N9EA64</accession>
<dbReference type="AlphaFoldDB" id="N9EA64"/>
<dbReference type="PATRIC" id="fig|1217648.3.peg.1771"/>
<dbReference type="HOGENOM" id="CLU_1465226_0_0_6"/>
<protein>
    <submittedName>
        <fullName evidence="1">Uncharacterized protein</fullName>
    </submittedName>
</protein>
<keyword evidence="2" id="KW-1185">Reference proteome</keyword>
<dbReference type="EMBL" id="APQL01000005">
    <property type="protein sequence ID" value="ENW07338.1"/>
    <property type="molecule type" value="Genomic_DNA"/>
</dbReference>
<gene>
    <name evidence="1" type="ORF">F933_01811</name>
</gene>
<dbReference type="Proteomes" id="UP000017670">
    <property type="component" value="Unassembled WGS sequence"/>
</dbReference>
<reference evidence="1 2" key="1">
    <citation type="submission" date="2013-02" db="EMBL/GenBank/DDBJ databases">
        <title>The Genome Sequence of Acinetobacter beijerinckii CIP 110307.</title>
        <authorList>
            <consortium name="The Broad Institute Genome Sequencing Platform"/>
            <consortium name="The Broad Institute Genome Sequencing Center for Infectious Disease"/>
            <person name="Cerqueira G."/>
            <person name="Feldgarden M."/>
            <person name="Courvalin P."/>
            <person name="Perichon B."/>
            <person name="Grillot-Courvalin C."/>
            <person name="Clermont D."/>
            <person name="Rocha E."/>
            <person name="Yoon E.-J."/>
            <person name="Nemec A."/>
            <person name="Walker B."/>
            <person name="Young S.K."/>
            <person name="Zeng Q."/>
            <person name="Gargeya S."/>
            <person name="Fitzgerald M."/>
            <person name="Haas B."/>
            <person name="Abouelleil A."/>
            <person name="Alvarado L."/>
            <person name="Arachchi H.M."/>
            <person name="Berlin A.M."/>
            <person name="Chapman S.B."/>
            <person name="Dewar J."/>
            <person name="Goldberg J."/>
            <person name="Griggs A."/>
            <person name="Gujja S."/>
            <person name="Hansen M."/>
            <person name="Howarth C."/>
            <person name="Imamovic A."/>
            <person name="Larimer J."/>
            <person name="McCowan C."/>
            <person name="Murphy C."/>
            <person name="Neiman D."/>
            <person name="Pearson M."/>
            <person name="Priest M."/>
            <person name="Roberts A."/>
            <person name="Saif S."/>
            <person name="Shea T."/>
            <person name="Sisk P."/>
            <person name="Sykes S."/>
            <person name="Wortman J."/>
            <person name="Nusbaum C."/>
            <person name="Birren B."/>
        </authorList>
    </citation>
    <scope>NUCLEOTIDE SEQUENCE [LARGE SCALE GENOMIC DNA]</scope>
    <source>
        <strain evidence="1 2">CIP 110307</strain>
    </source>
</reference>
<sequence length="184" mass="21940">MSKIHLAINHGFKKFKNSSVLIEEMKKQIQSMWILFAYTDDQGDPRQSFALIEVIIDDISIPKNERILTYHSDDFLSEDFIAFDEENDEILYYQILEDEQFDVKELEFFKWECDEKFDGKILYFRVPITKKDKIKQEVFLGWADFENNSQNLELYTASLSKLVDVNEHTIKDIYFSYVPFLSIE</sequence>
<name>N9EA64_9GAMM</name>
<evidence type="ECO:0000313" key="2">
    <source>
        <dbReference type="Proteomes" id="UP000017670"/>
    </source>
</evidence>
<dbReference type="GeneID" id="29857058"/>
<dbReference type="RefSeq" id="WP_005060471.1">
    <property type="nucleotide sequence ID" value="NZ_KB849765.1"/>
</dbReference>
<evidence type="ECO:0000313" key="1">
    <source>
        <dbReference type="EMBL" id="ENW07338.1"/>
    </source>
</evidence>